<gene>
    <name evidence="1" type="ordered locus">MTR_1g089550</name>
</gene>
<evidence type="ECO:0000313" key="1">
    <source>
        <dbReference type="EMBL" id="KEH43272.1"/>
    </source>
</evidence>
<proteinExistence type="predicted"/>
<dbReference type="AlphaFoldDB" id="A0A072VN59"/>
<sequence>MSVWIRHDNGAGWGRVLPSPSPYPILIYLPVTLPIPNGDEKLNLIPVPDGFGYPRPIPTHAKANTAQIVFGKRRCEKDKSIDKKVNNLGKRNKLSSST</sequence>
<dbReference type="HOGENOM" id="CLU_2336781_0_0_1"/>
<dbReference type="EMBL" id="CM001217">
    <property type="protein sequence ID" value="KEH43272.1"/>
    <property type="molecule type" value="Genomic_DNA"/>
</dbReference>
<protein>
    <submittedName>
        <fullName evidence="1 2">Uncharacterized protein</fullName>
    </submittedName>
</protein>
<reference evidence="2" key="3">
    <citation type="submission" date="2015-04" db="UniProtKB">
        <authorList>
            <consortium name="EnsemblPlants"/>
        </authorList>
    </citation>
    <scope>IDENTIFICATION</scope>
    <source>
        <strain evidence="2">cv. Jemalong A17</strain>
    </source>
</reference>
<evidence type="ECO:0000313" key="3">
    <source>
        <dbReference type="Proteomes" id="UP000002051"/>
    </source>
</evidence>
<dbReference type="eggNOG" id="ENOG502S42M">
    <property type="taxonomic scope" value="Eukaryota"/>
</dbReference>
<reference evidence="1 3" key="1">
    <citation type="journal article" date="2011" name="Nature">
        <title>The Medicago genome provides insight into the evolution of rhizobial symbioses.</title>
        <authorList>
            <person name="Young N.D."/>
            <person name="Debelle F."/>
            <person name="Oldroyd G.E."/>
            <person name="Geurts R."/>
            <person name="Cannon S.B."/>
            <person name="Udvardi M.K."/>
            <person name="Benedito V.A."/>
            <person name="Mayer K.F."/>
            <person name="Gouzy J."/>
            <person name="Schoof H."/>
            <person name="Van de Peer Y."/>
            <person name="Proost S."/>
            <person name="Cook D.R."/>
            <person name="Meyers B.C."/>
            <person name="Spannagl M."/>
            <person name="Cheung F."/>
            <person name="De Mita S."/>
            <person name="Krishnakumar V."/>
            <person name="Gundlach H."/>
            <person name="Zhou S."/>
            <person name="Mudge J."/>
            <person name="Bharti A.K."/>
            <person name="Murray J.D."/>
            <person name="Naoumkina M.A."/>
            <person name="Rosen B."/>
            <person name="Silverstein K.A."/>
            <person name="Tang H."/>
            <person name="Rombauts S."/>
            <person name="Zhao P.X."/>
            <person name="Zhou P."/>
            <person name="Barbe V."/>
            <person name="Bardou P."/>
            <person name="Bechner M."/>
            <person name="Bellec A."/>
            <person name="Berger A."/>
            <person name="Berges H."/>
            <person name="Bidwell S."/>
            <person name="Bisseling T."/>
            <person name="Choisne N."/>
            <person name="Couloux A."/>
            <person name="Denny R."/>
            <person name="Deshpande S."/>
            <person name="Dai X."/>
            <person name="Doyle J.J."/>
            <person name="Dudez A.M."/>
            <person name="Farmer A.D."/>
            <person name="Fouteau S."/>
            <person name="Franken C."/>
            <person name="Gibelin C."/>
            <person name="Gish J."/>
            <person name="Goldstein S."/>
            <person name="Gonzalez A.J."/>
            <person name="Green P.J."/>
            <person name="Hallab A."/>
            <person name="Hartog M."/>
            <person name="Hua A."/>
            <person name="Humphray S.J."/>
            <person name="Jeong D.H."/>
            <person name="Jing Y."/>
            <person name="Jocker A."/>
            <person name="Kenton S.M."/>
            <person name="Kim D.J."/>
            <person name="Klee K."/>
            <person name="Lai H."/>
            <person name="Lang C."/>
            <person name="Lin S."/>
            <person name="Macmil S.L."/>
            <person name="Magdelenat G."/>
            <person name="Matthews L."/>
            <person name="McCorrison J."/>
            <person name="Monaghan E.L."/>
            <person name="Mun J.H."/>
            <person name="Najar F.Z."/>
            <person name="Nicholson C."/>
            <person name="Noirot C."/>
            <person name="O'Bleness M."/>
            <person name="Paule C.R."/>
            <person name="Poulain J."/>
            <person name="Prion F."/>
            <person name="Qin B."/>
            <person name="Qu C."/>
            <person name="Retzel E.F."/>
            <person name="Riddle C."/>
            <person name="Sallet E."/>
            <person name="Samain S."/>
            <person name="Samson N."/>
            <person name="Sanders I."/>
            <person name="Saurat O."/>
            <person name="Scarpelli C."/>
            <person name="Schiex T."/>
            <person name="Segurens B."/>
            <person name="Severin A.J."/>
            <person name="Sherrier D.J."/>
            <person name="Shi R."/>
            <person name="Sims S."/>
            <person name="Singer S.R."/>
            <person name="Sinharoy S."/>
            <person name="Sterck L."/>
            <person name="Viollet A."/>
            <person name="Wang B.B."/>
            <person name="Wang K."/>
            <person name="Wang M."/>
            <person name="Wang X."/>
            <person name="Warfsmann J."/>
            <person name="Weissenbach J."/>
            <person name="White D.D."/>
            <person name="White J.D."/>
            <person name="Wiley G.B."/>
            <person name="Wincker P."/>
            <person name="Xing Y."/>
            <person name="Yang L."/>
            <person name="Yao Z."/>
            <person name="Ying F."/>
            <person name="Zhai J."/>
            <person name="Zhou L."/>
            <person name="Zuber A."/>
            <person name="Denarie J."/>
            <person name="Dixon R.A."/>
            <person name="May G.D."/>
            <person name="Schwartz D.C."/>
            <person name="Rogers J."/>
            <person name="Quetier F."/>
            <person name="Town C.D."/>
            <person name="Roe B.A."/>
        </authorList>
    </citation>
    <scope>NUCLEOTIDE SEQUENCE [LARGE SCALE GENOMIC DNA]</scope>
    <source>
        <strain evidence="1">A17</strain>
        <strain evidence="2 3">cv. Jemalong A17</strain>
    </source>
</reference>
<name>A0A072VN59_MEDTR</name>
<evidence type="ECO:0000313" key="2">
    <source>
        <dbReference type="EnsemblPlants" id="KEH43272"/>
    </source>
</evidence>
<keyword evidence="3" id="KW-1185">Reference proteome</keyword>
<organism evidence="1 3">
    <name type="scientific">Medicago truncatula</name>
    <name type="common">Barrel medic</name>
    <name type="synonym">Medicago tribuloides</name>
    <dbReference type="NCBI Taxonomy" id="3880"/>
    <lineage>
        <taxon>Eukaryota</taxon>
        <taxon>Viridiplantae</taxon>
        <taxon>Streptophyta</taxon>
        <taxon>Embryophyta</taxon>
        <taxon>Tracheophyta</taxon>
        <taxon>Spermatophyta</taxon>
        <taxon>Magnoliopsida</taxon>
        <taxon>eudicotyledons</taxon>
        <taxon>Gunneridae</taxon>
        <taxon>Pentapetalae</taxon>
        <taxon>rosids</taxon>
        <taxon>fabids</taxon>
        <taxon>Fabales</taxon>
        <taxon>Fabaceae</taxon>
        <taxon>Papilionoideae</taxon>
        <taxon>50 kb inversion clade</taxon>
        <taxon>NPAAA clade</taxon>
        <taxon>Hologalegina</taxon>
        <taxon>IRL clade</taxon>
        <taxon>Trifolieae</taxon>
        <taxon>Medicago</taxon>
    </lineage>
</organism>
<dbReference type="Proteomes" id="UP000002051">
    <property type="component" value="Unassembled WGS sequence"/>
</dbReference>
<reference evidence="1 3" key="2">
    <citation type="journal article" date="2014" name="BMC Genomics">
        <title>An improved genome release (version Mt4.0) for the model legume Medicago truncatula.</title>
        <authorList>
            <person name="Tang H."/>
            <person name="Krishnakumar V."/>
            <person name="Bidwell S."/>
            <person name="Rosen B."/>
            <person name="Chan A."/>
            <person name="Zhou S."/>
            <person name="Gentzbittel L."/>
            <person name="Childs K.L."/>
            <person name="Yandell M."/>
            <person name="Gundlach H."/>
            <person name="Mayer K.F."/>
            <person name="Schwartz D.C."/>
            <person name="Town C.D."/>
        </authorList>
    </citation>
    <scope>GENOME REANNOTATION</scope>
    <source>
        <strain evidence="1">A17</strain>
        <strain evidence="2 3">cv. Jemalong A17</strain>
    </source>
</reference>
<dbReference type="EnsemblPlants" id="KEH43272">
    <property type="protein sequence ID" value="KEH43272"/>
    <property type="gene ID" value="MTR_1g089550"/>
</dbReference>
<accession>A0A072VN59</accession>